<evidence type="ECO:0000313" key="2">
    <source>
        <dbReference type="Proteomes" id="UP001055811"/>
    </source>
</evidence>
<gene>
    <name evidence="1" type="ORF">L2E82_47197</name>
</gene>
<protein>
    <submittedName>
        <fullName evidence="1">Uncharacterized protein</fullName>
    </submittedName>
</protein>
<organism evidence="1 2">
    <name type="scientific">Cichorium intybus</name>
    <name type="common">Chicory</name>
    <dbReference type="NCBI Taxonomy" id="13427"/>
    <lineage>
        <taxon>Eukaryota</taxon>
        <taxon>Viridiplantae</taxon>
        <taxon>Streptophyta</taxon>
        <taxon>Embryophyta</taxon>
        <taxon>Tracheophyta</taxon>
        <taxon>Spermatophyta</taxon>
        <taxon>Magnoliopsida</taxon>
        <taxon>eudicotyledons</taxon>
        <taxon>Gunneridae</taxon>
        <taxon>Pentapetalae</taxon>
        <taxon>asterids</taxon>
        <taxon>campanulids</taxon>
        <taxon>Asterales</taxon>
        <taxon>Asteraceae</taxon>
        <taxon>Cichorioideae</taxon>
        <taxon>Cichorieae</taxon>
        <taxon>Cichoriinae</taxon>
        <taxon>Cichorium</taxon>
    </lineage>
</organism>
<reference evidence="1 2" key="2">
    <citation type="journal article" date="2022" name="Mol. Ecol. Resour.">
        <title>The genomes of chicory, endive, great burdock and yacon provide insights into Asteraceae paleo-polyploidization history and plant inulin production.</title>
        <authorList>
            <person name="Fan W."/>
            <person name="Wang S."/>
            <person name="Wang H."/>
            <person name="Wang A."/>
            <person name="Jiang F."/>
            <person name="Liu H."/>
            <person name="Zhao H."/>
            <person name="Xu D."/>
            <person name="Zhang Y."/>
        </authorList>
    </citation>
    <scope>NUCLEOTIDE SEQUENCE [LARGE SCALE GENOMIC DNA]</scope>
    <source>
        <strain evidence="2">cv. Punajuju</strain>
        <tissue evidence="1">Leaves</tissue>
    </source>
</reference>
<comment type="caution">
    <text evidence="1">The sequence shown here is derived from an EMBL/GenBank/DDBJ whole genome shotgun (WGS) entry which is preliminary data.</text>
</comment>
<accession>A0ACB8YWB0</accession>
<dbReference type="EMBL" id="CM042017">
    <property type="protein sequence ID" value="KAI3689244.1"/>
    <property type="molecule type" value="Genomic_DNA"/>
</dbReference>
<proteinExistence type="predicted"/>
<evidence type="ECO:0000313" key="1">
    <source>
        <dbReference type="EMBL" id="KAI3689244.1"/>
    </source>
</evidence>
<reference evidence="2" key="1">
    <citation type="journal article" date="2022" name="Mol. Ecol. Resour.">
        <title>The genomes of chicory, endive, great burdock and yacon provide insights into Asteraceae palaeo-polyploidization history and plant inulin production.</title>
        <authorList>
            <person name="Fan W."/>
            <person name="Wang S."/>
            <person name="Wang H."/>
            <person name="Wang A."/>
            <person name="Jiang F."/>
            <person name="Liu H."/>
            <person name="Zhao H."/>
            <person name="Xu D."/>
            <person name="Zhang Y."/>
        </authorList>
    </citation>
    <scope>NUCLEOTIDE SEQUENCE [LARGE SCALE GENOMIC DNA]</scope>
    <source>
        <strain evidence="2">cv. Punajuju</strain>
    </source>
</reference>
<keyword evidence="2" id="KW-1185">Reference proteome</keyword>
<name>A0ACB8YWB0_CICIN</name>
<sequence>MTVTGGQQMVKFNMNGAGYNQQQQEYNSTVAAASTMMHMQNRQKTLGYHAWNTTRFCLRDLLLELLHLKNLEPILVLLGRVPFSVNRRCRPIRWSTRNTIAIGAAECFTFSCVP</sequence>
<dbReference type="Proteomes" id="UP001055811">
    <property type="component" value="Linkage Group LG09"/>
</dbReference>